<sequence length="558" mass="63352">MRREWERLAVLAVLAGVGVLVVPVRAGLWDLGFLDWRHGTVGTCPKVQELNATELHRQLHVAHGCNQPFPVLGQHFAEETVPHLVASQFYGASSACPDHAADIKARSSHPQPCPRIRRPHFDPAAPASPRLPLYGTDGRRQDGRALSLPPFRLSVGSNRHPPLTHALLIVALTTFMNNAQPVMHNNTLVDARRAIFILTTHVLSMEFIEAARELKAQGLARKDWPQATFDTIINDIEDDYYRRLLFKGYISRVVPFLPIDVLLLQEYLDLLLEALACNMRAQGYPPLVWSPELTASAATFIMQDRDFLWAHPPTAPKPTHSLQPYLDAVRHTLTAAMCMENFSSQHVERHNKPEIEVASSKELLMNPVVVSRSEKERVCIEASINSVRISIAIKQADEIEKILCKKFMRFMMMRAENFFVLRRKPIEGYDISFLITNFHTEQMYKHKLVDFVIQFMTDIDKEISDMKLKVNSRAPSFMPVCVNTLRAYLQRLQSPLCLPAIVEIFRQLVQDNPTAYVPKFEDIVDILIGWATEVGTPARIRESITLGLAQFSNFWQAK</sequence>
<dbReference type="InterPro" id="IPR008384">
    <property type="entry name" value="ARPC4"/>
</dbReference>
<dbReference type="InterPro" id="IPR034666">
    <property type="entry name" value="ARPC2/4"/>
</dbReference>
<dbReference type="STRING" id="81824.A9VEE3"/>
<dbReference type="Gene3D" id="3.30.1460.20">
    <property type="match status" value="1"/>
</dbReference>
<evidence type="ECO:0000256" key="1">
    <source>
        <dbReference type="ARBA" id="ARBA00004245"/>
    </source>
</evidence>
<dbReference type="GO" id="GO:0005885">
    <property type="term" value="C:Arp2/3 protein complex"/>
    <property type="evidence" value="ECO:0000318"/>
    <property type="project" value="GO_Central"/>
</dbReference>
<reference evidence="6 7" key="1">
    <citation type="journal article" date="2008" name="Nature">
        <title>The genome of the choanoflagellate Monosiga brevicollis and the origin of metazoans.</title>
        <authorList>
            <consortium name="JGI Sequencing"/>
            <person name="King N."/>
            <person name="Westbrook M.J."/>
            <person name="Young S.L."/>
            <person name="Kuo A."/>
            <person name="Abedin M."/>
            <person name="Chapman J."/>
            <person name="Fairclough S."/>
            <person name="Hellsten U."/>
            <person name="Isogai Y."/>
            <person name="Letunic I."/>
            <person name="Marr M."/>
            <person name="Pincus D."/>
            <person name="Putnam N."/>
            <person name="Rokas A."/>
            <person name="Wright K.J."/>
            <person name="Zuzow R."/>
            <person name="Dirks W."/>
            <person name="Good M."/>
            <person name="Goodstein D."/>
            <person name="Lemons D."/>
            <person name="Li W."/>
            <person name="Lyons J.B."/>
            <person name="Morris A."/>
            <person name="Nichols S."/>
            <person name="Richter D.J."/>
            <person name="Salamov A."/>
            <person name="Bork P."/>
            <person name="Lim W.A."/>
            <person name="Manning G."/>
            <person name="Miller W.T."/>
            <person name="McGinnis W."/>
            <person name="Shapiro H."/>
            <person name="Tjian R."/>
            <person name="Grigoriev I.V."/>
            <person name="Rokhsar D."/>
        </authorList>
    </citation>
    <scope>NUCLEOTIDE SEQUENCE [LARGE SCALE GENOMIC DNA]</scope>
    <source>
        <strain evidence="7">MX1 / ATCC 50154</strain>
    </source>
</reference>
<evidence type="ECO:0000256" key="2">
    <source>
        <dbReference type="ARBA" id="ARBA00005919"/>
    </source>
</evidence>
<dbReference type="PANTHER" id="PTHR22629">
    <property type="entry name" value="ARP2/3 COMPLEX 20 KD SUBUNIT"/>
    <property type="match status" value="1"/>
</dbReference>
<dbReference type="InParanoid" id="A9VEE3"/>
<dbReference type="SUPFAM" id="SSF69645">
    <property type="entry name" value="Arp2/3 complex subunits"/>
    <property type="match status" value="1"/>
</dbReference>
<comment type="subcellular location">
    <subcellularLocation>
        <location evidence="1">Cytoplasm</location>
        <location evidence="1">Cytoskeleton</location>
    </subcellularLocation>
</comment>
<dbReference type="FunFam" id="3.30.1460.20:FF:000001">
    <property type="entry name" value="Actin-related protein 2/3 complex subunit 4"/>
    <property type="match status" value="1"/>
</dbReference>
<keyword evidence="3" id="KW-0963">Cytoplasm</keyword>
<evidence type="ECO:0000313" key="7">
    <source>
        <dbReference type="Proteomes" id="UP000001357"/>
    </source>
</evidence>
<keyword evidence="4" id="KW-0009">Actin-binding</keyword>
<keyword evidence="7" id="KW-1185">Reference proteome</keyword>
<dbReference type="eggNOG" id="KOG1876">
    <property type="taxonomic scope" value="Eukaryota"/>
</dbReference>
<dbReference type="AlphaFoldDB" id="A9VEE3"/>
<keyword evidence="5" id="KW-0206">Cytoskeleton</keyword>
<comment type="similarity">
    <text evidence="2">Belongs to the ARPC4 family.</text>
</comment>
<accession>A9VEE3</accession>
<proteinExistence type="inferred from homology"/>
<feature type="non-terminal residue" evidence="6">
    <location>
        <position position="558"/>
    </location>
</feature>
<dbReference type="RefSeq" id="XP_001751090.1">
    <property type="nucleotide sequence ID" value="XM_001751038.1"/>
</dbReference>
<dbReference type="Proteomes" id="UP000001357">
    <property type="component" value="Unassembled WGS sequence"/>
</dbReference>
<dbReference type="EMBL" id="CH991629">
    <property type="protein sequence ID" value="EDQ84098.1"/>
    <property type="molecule type" value="Genomic_DNA"/>
</dbReference>
<name>A9VEE3_MONBE</name>
<organism evidence="6 7">
    <name type="scientific">Monosiga brevicollis</name>
    <name type="common">Choanoflagellate</name>
    <dbReference type="NCBI Taxonomy" id="81824"/>
    <lineage>
        <taxon>Eukaryota</taxon>
        <taxon>Choanoflagellata</taxon>
        <taxon>Craspedida</taxon>
        <taxon>Salpingoecidae</taxon>
        <taxon>Monosiga</taxon>
    </lineage>
</organism>
<gene>
    <name evidence="6" type="ORF">MONBRDRAFT_39386</name>
</gene>
<dbReference type="GO" id="GO:0051015">
    <property type="term" value="F:actin filament binding"/>
    <property type="evidence" value="ECO:0000318"/>
    <property type="project" value="GO_Central"/>
</dbReference>
<protein>
    <submittedName>
        <fullName evidence="6">Uncharacterized protein</fullName>
    </submittedName>
</protein>
<dbReference type="GO" id="GO:0030041">
    <property type="term" value="P:actin filament polymerization"/>
    <property type="evidence" value="ECO:0007669"/>
    <property type="project" value="InterPro"/>
</dbReference>
<evidence type="ECO:0000313" key="6">
    <source>
        <dbReference type="EMBL" id="EDQ84098.1"/>
    </source>
</evidence>
<dbReference type="GO" id="GO:0034314">
    <property type="term" value="P:Arp2/3 complex-mediated actin nucleation"/>
    <property type="evidence" value="ECO:0000318"/>
    <property type="project" value="GO_Central"/>
</dbReference>
<dbReference type="KEGG" id="mbr:MONBRDRAFT_39386"/>
<dbReference type="GeneID" id="5896351"/>
<dbReference type="PANTHER" id="PTHR22629:SF0">
    <property type="entry name" value="ACTIN-RELATED PROTEIN 2_3 COMPLEX SUBUNIT 4"/>
    <property type="match status" value="1"/>
</dbReference>
<evidence type="ECO:0000256" key="4">
    <source>
        <dbReference type="ARBA" id="ARBA00023203"/>
    </source>
</evidence>
<dbReference type="Pfam" id="PF05856">
    <property type="entry name" value="ARPC4"/>
    <property type="match status" value="1"/>
</dbReference>
<evidence type="ECO:0000256" key="5">
    <source>
        <dbReference type="ARBA" id="ARBA00023212"/>
    </source>
</evidence>
<evidence type="ECO:0000256" key="3">
    <source>
        <dbReference type="ARBA" id="ARBA00022490"/>
    </source>
</evidence>